<accession>A0A0D0A0E8</accession>
<name>A0A0D0A0E8_9AGAM</name>
<reference evidence="1 2" key="1">
    <citation type="submission" date="2014-04" db="EMBL/GenBank/DDBJ databases">
        <authorList>
            <consortium name="DOE Joint Genome Institute"/>
            <person name="Kuo A."/>
            <person name="Kohler A."/>
            <person name="Costa M.D."/>
            <person name="Nagy L.G."/>
            <person name="Floudas D."/>
            <person name="Copeland A."/>
            <person name="Barry K.W."/>
            <person name="Cichocki N."/>
            <person name="Veneault-Fourrey C."/>
            <person name="LaButti K."/>
            <person name="Lindquist E.A."/>
            <person name="Lipzen A."/>
            <person name="Lundell T."/>
            <person name="Morin E."/>
            <person name="Murat C."/>
            <person name="Sun H."/>
            <person name="Tunlid A."/>
            <person name="Henrissat B."/>
            <person name="Grigoriev I.V."/>
            <person name="Hibbett D.S."/>
            <person name="Martin F."/>
            <person name="Nordberg H.P."/>
            <person name="Cantor M.N."/>
            <person name="Hua S.X."/>
        </authorList>
    </citation>
    <scope>NUCLEOTIDE SEQUENCE [LARGE SCALE GENOMIC DNA]</scope>
    <source>
        <strain evidence="1 2">441</strain>
    </source>
</reference>
<dbReference type="Proteomes" id="UP000054018">
    <property type="component" value="Unassembled WGS sequence"/>
</dbReference>
<evidence type="ECO:0000313" key="2">
    <source>
        <dbReference type="Proteomes" id="UP000054018"/>
    </source>
</evidence>
<protein>
    <submittedName>
        <fullName evidence="1">Uncharacterized protein</fullName>
    </submittedName>
</protein>
<keyword evidence="2" id="KW-1185">Reference proteome</keyword>
<dbReference type="AlphaFoldDB" id="A0A0D0A0E8"/>
<reference evidence="2" key="2">
    <citation type="submission" date="2015-01" db="EMBL/GenBank/DDBJ databases">
        <title>Evolutionary Origins and Diversification of the Mycorrhizal Mutualists.</title>
        <authorList>
            <consortium name="DOE Joint Genome Institute"/>
            <consortium name="Mycorrhizal Genomics Consortium"/>
            <person name="Kohler A."/>
            <person name="Kuo A."/>
            <person name="Nagy L.G."/>
            <person name="Floudas D."/>
            <person name="Copeland A."/>
            <person name="Barry K.W."/>
            <person name="Cichocki N."/>
            <person name="Veneault-Fourrey C."/>
            <person name="LaButti K."/>
            <person name="Lindquist E.A."/>
            <person name="Lipzen A."/>
            <person name="Lundell T."/>
            <person name="Morin E."/>
            <person name="Murat C."/>
            <person name="Riley R."/>
            <person name="Ohm R."/>
            <person name="Sun H."/>
            <person name="Tunlid A."/>
            <person name="Henrissat B."/>
            <person name="Grigoriev I.V."/>
            <person name="Hibbett D.S."/>
            <person name="Martin F."/>
        </authorList>
    </citation>
    <scope>NUCLEOTIDE SEQUENCE [LARGE SCALE GENOMIC DNA]</scope>
    <source>
        <strain evidence="2">441</strain>
    </source>
</reference>
<proteinExistence type="predicted"/>
<evidence type="ECO:0000313" key="1">
    <source>
        <dbReference type="EMBL" id="KIK25493.1"/>
    </source>
</evidence>
<dbReference type="EMBL" id="KN833707">
    <property type="protein sequence ID" value="KIK25493.1"/>
    <property type="molecule type" value="Genomic_DNA"/>
</dbReference>
<dbReference type="HOGENOM" id="CLU_2027653_0_0_1"/>
<gene>
    <name evidence="1" type="ORF">PISMIDRAFT_338588</name>
</gene>
<organism evidence="1 2">
    <name type="scientific">Pisolithus microcarpus 441</name>
    <dbReference type="NCBI Taxonomy" id="765257"/>
    <lineage>
        <taxon>Eukaryota</taxon>
        <taxon>Fungi</taxon>
        <taxon>Dikarya</taxon>
        <taxon>Basidiomycota</taxon>
        <taxon>Agaricomycotina</taxon>
        <taxon>Agaricomycetes</taxon>
        <taxon>Agaricomycetidae</taxon>
        <taxon>Boletales</taxon>
        <taxon>Sclerodermatineae</taxon>
        <taxon>Pisolithaceae</taxon>
        <taxon>Pisolithus</taxon>
    </lineage>
</organism>
<sequence length="122" mass="14206">MMREHIYCSIRIRSRNQLGVVPGQRRKILQLNEIRFEITTCPCDSQTSSLGGEEHVTRDSRTQLVLNYTTEPQVMGLRPLTCAMLHLPTGVWLRDDYRGSQQRCMRGWTQLRENPMVLRCVS</sequence>